<dbReference type="Proteomes" id="UP000002258">
    <property type="component" value="Chromosome 1"/>
</dbReference>
<accession>A3GFI1</accession>
<keyword evidence="4" id="KW-0819">tRNA processing</keyword>
<evidence type="ECO:0000256" key="7">
    <source>
        <dbReference type="ARBA" id="ARBA00054700"/>
    </source>
</evidence>
<dbReference type="PANTHER" id="PTHR11061">
    <property type="entry name" value="RNA M5U METHYLTRANSFERASE"/>
    <property type="match status" value="1"/>
</dbReference>
<comment type="similarity">
    <text evidence="9">Belongs to the class I-like SAM-binding methyltransferase superfamily. RNA M5U methyltransferase family.</text>
</comment>
<evidence type="ECO:0000256" key="4">
    <source>
        <dbReference type="ARBA" id="ARBA00022694"/>
    </source>
</evidence>
<dbReference type="OrthoDB" id="10250660at2759"/>
<feature type="binding site" evidence="9">
    <location>
        <position position="437"/>
    </location>
    <ligand>
        <name>S-adenosyl-L-methionine</name>
        <dbReference type="ChEBI" id="CHEBI:59789"/>
    </ligand>
</feature>
<evidence type="ECO:0000259" key="12">
    <source>
        <dbReference type="PROSITE" id="PS50926"/>
    </source>
</evidence>
<dbReference type="InterPro" id="IPR010280">
    <property type="entry name" value="U5_MeTrfase_fam"/>
</dbReference>
<dbReference type="FunCoup" id="A3GFI1">
    <property type="interactions" value="262"/>
</dbReference>
<dbReference type="KEGG" id="pic:PICST_51919"/>
<dbReference type="SUPFAM" id="SSF53335">
    <property type="entry name" value="S-adenosyl-L-methionine-dependent methyltransferases"/>
    <property type="match status" value="1"/>
</dbReference>
<dbReference type="PROSITE" id="PS01231">
    <property type="entry name" value="TRMA_2"/>
    <property type="match status" value="1"/>
</dbReference>
<feature type="binding site" evidence="9">
    <location>
        <position position="484"/>
    </location>
    <ligand>
        <name>S-adenosyl-L-methionine</name>
        <dbReference type="ChEBI" id="CHEBI:59789"/>
    </ligand>
</feature>
<evidence type="ECO:0000313" key="13">
    <source>
        <dbReference type="EMBL" id="EAZ63350.1"/>
    </source>
</evidence>
<evidence type="ECO:0000256" key="11">
    <source>
        <dbReference type="SAM" id="MobiDB-lite"/>
    </source>
</evidence>
<evidence type="ECO:0000256" key="2">
    <source>
        <dbReference type="ARBA" id="ARBA00022679"/>
    </source>
</evidence>
<protein>
    <recommendedName>
        <fullName evidence="8">tRNA (uracil(54)-C(5))-methyltransferase</fullName>
        <ecNumber evidence="5">2.1.1.35</ecNumber>
    </recommendedName>
</protein>
<dbReference type="RefSeq" id="XP_001387373.1">
    <property type="nucleotide sequence ID" value="XM_001387336.1"/>
</dbReference>
<dbReference type="InterPro" id="IPR012340">
    <property type="entry name" value="NA-bd_OB-fold"/>
</dbReference>
<dbReference type="EC" id="2.1.1.35" evidence="5"/>
<evidence type="ECO:0000256" key="8">
    <source>
        <dbReference type="ARBA" id="ARBA00070108"/>
    </source>
</evidence>
<evidence type="ECO:0000256" key="9">
    <source>
        <dbReference type="PROSITE-ProRule" id="PRU01024"/>
    </source>
</evidence>
<proteinExistence type="inferred from homology"/>
<dbReference type="InterPro" id="IPR002792">
    <property type="entry name" value="TRAM_dom"/>
</dbReference>
<keyword evidence="2 9" id="KW-0808">Transferase</keyword>
<dbReference type="SUPFAM" id="SSF50249">
    <property type="entry name" value="Nucleic acid-binding proteins"/>
    <property type="match status" value="1"/>
</dbReference>
<feature type="region of interest" description="Disordered" evidence="11">
    <location>
        <begin position="1"/>
        <end position="45"/>
    </location>
</feature>
<dbReference type="GO" id="GO:0000014">
    <property type="term" value="F:single-stranded DNA endodeoxyribonuclease activity"/>
    <property type="evidence" value="ECO:0007669"/>
    <property type="project" value="EnsemblFungi"/>
</dbReference>
<dbReference type="FunFam" id="3.40.50.150:FF:000174">
    <property type="entry name" value="TRM2p tRNA methyltransferase"/>
    <property type="match status" value="1"/>
</dbReference>
<dbReference type="EMBL" id="AAVQ01000001">
    <property type="protein sequence ID" value="EAZ63350.1"/>
    <property type="molecule type" value="Genomic_DNA"/>
</dbReference>
<reference evidence="13 14" key="1">
    <citation type="journal article" date="2007" name="Nat. Biotechnol.">
        <title>Genome sequence of the lignocellulose-bioconverting and xylose-fermenting yeast Pichia stipitis.</title>
        <authorList>
            <person name="Jeffries T.W."/>
            <person name="Grigoriev I.V."/>
            <person name="Grimwood J."/>
            <person name="Laplaza J.M."/>
            <person name="Aerts A."/>
            <person name="Salamov A."/>
            <person name="Schmutz J."/>
            <person name="Lindquist E."/>
            <person name="Dehal P."/>
            <person name="Shapiro H."/>
            <person name="Jin Y.S."/>
            <person name="Passoth V."/>
            <person name="Richardson P.M."/>
        </authorList>
    </citation>
    <scope>NUCLEOTIDE SEQUENCE [LARGE SCALE GENOMIC DNA]</scope>
    <source>
        <strain evidence="14">ATCC 58785 / CBS 6054 / NBRC 10063 / NRRL Y-11545</strain>
    </source>
</reference>
<feature type="compositionally biased region" description="Basic residues" evidence="11">
    <location>
        <begin position="33"/>
        <end position="43"/>
    </location>
</feature>
<dbReference type="InterPro" id="IPR030390">
    <property type="entry name" value="MeTrfase_TrmA_AS"/>
</dbReference>
<feature type="binding site" evidence="9">
    <location>
        <position position="382"/>
    </location>
    <ligand>
        <name>S-adenosyl-L-methionine</name>
        <dbReference type="ChEBI" id="CHEBI:59789"/>
    </ligand>
</feature>
<dbReference type="GO" id="GO:0030697">
    <property type="term" value="F:tRNA (uracil(54)-C5)-methyltransferase activity, S-adenosyl methionine-dependent"/>
    <property type="evidence" value="ECO:0007669"/>
    <property type="project" value="UniProtKB-EC"/>
</dbReference>
<dbReference type="PANTHER" id="PTHR11061:SF30">
    <property type="entry name" value="TRNA (URACIL(54)-C(5))-METHYLTRANSFERASE"/>
    <property type="match status" value="1"/>
</dbReference>
<dbReference type="GeneID" id="4851030"/>
<dbReference type="CDD" id="cd02440">
    <property type="entry name" value="AdoMet_MTases"/>
    <property type="match status" value="1"/>
</dbReference>
<comment type="function">
    <text evidence="7">Catalyzes the formation of 5-methyl-uridine at position 54 (m5U54) in all tRNA. May also have a role in tRNA stabilization or maturation.</text>
</comment>
<dbReference type="PROSITE" id="PS51687">
    <property type="entry name" value="SAM_MT_RNA_M5U"/>
    <property type="match status" value="1"/>
</dbReference>
<dbReference type="FunFam" id="2.40.50.140:FF:000201">
    <property type="entry name" value="TRM2p tRNA methyltransferase"/>
    <property type="match status" value="1"/>
</dbReference>
<dbReference type="PROSITE" id="PS50926">
    <property type="entry name" value="TRAM"/>
    <property type="match status" value="1"/>
</dbReference>
<dbReference type="GO" id="GO:0006400">
    <property type="term" value="P:tRNA modification"/>
    <property type="evidence" value="ECO:0007669"/>
    <property type="project" value="EnsemblFungi"/>
</dbReference>
<dbReference type="Pfam" id="PF01938">
    <property type="entry name" value="TRAM"/>
    <property type="match status" value="1"/>
</dbReference>
<comment type="caution">
    <text evidence="13">The sequence shown here is derived from an EMBL/GenBank/DDBJ whole genome shotgun (WGS) entry which is preliminary data.</text>
</comment>
<keyword evidence="3 9" id="KW-0949">S-adenosyl-L-methionine</keyword>
<dbReference type="Pfam" id="PF05958">
    <property type="entry name" value="tRNA_U5-meth_tr"/>
    <property type="match status" value="1"/>
</dbReference>
<evidence type="ECO:0000256" key="1">
    <source>
        <dbReference type="ARBA" id="ARBA00022603"/>
    </source>
</evidence>
<dbReference type="STRING" id="322104.A3GFI1"/>
<dbReference type="InterPro" id="IPR030391">
    <property type="entry name" value="MeTrfase_TrmA_CS"/>
</dbReference>
<dbReference type="PROSITE" id="PS01230">
    <property type="entry name" value="TRMA_1"/>
    <property type="match status" value="1"/>
</dbReference>
<dbReference type="HOGENOM" id="CLU_014689_3_1_1"/>
<feature type="binding site" evidence="9">
    <location>
        <position position="416"/>
    </location>
    <ligand>
        <name>S-adenosyl-L-methionine</name>
        <dbReference type="ChEBI" id="CHEBI:59789"/>
    </ligand>
</feature>
<dbReference type="InterPro" id="IPR029063">
    <property type="entry name" value="SAM-dependent_MTases_sf"/>
</dbReference>
<evidence type="ECO:0000256" key="3">
    <source>
        <dbReference type="ARBA" id="ARBA00022691"/>
    </source>
</evidence>
<sequence length="560" mass="63221">MSATEEKKRPITPPIEEGENKKQHTGGKEQQKKQPKVHRRKYKAKDIDQTSPMGVLQFEIDAILNEHNLVKDDVSNNMSLILNDESAQQKYHRVVSDVKIELLTSNGEGLALIPHPDESKKNQVCIVPFGLPGDIVTVKVFKSHPLYVESDLVSVETEASVRDNSLINCSYFGKCSGCQYQNVEYEQQLKFKRETIVNAYKFFAPVLNNNNRLPEIRDTEPSPLKYRYRTKLTPHFNVPYKKNFVLETRPNLGFGSKGRPTWRKDVEIPDGSILDIEECTIGTPIINIGMKNERARFEQEFKKYKKGATILLREDTNVVNNGEDFELKEASTDVEGKISSVEVNIEGENKKLVKTCVTKSRQIVTEYVNGYTFEFSAGEFFQNNNSILPAVTNYVKSNLAIPNSKEGEPNYLVDAYCGSGLFSITCSDNVSKVIGVEVSADSVKFAERNAKNNNIENALFLVGKAEQIFGSIDTPSNRTSVILDPPRKGCDEVFLNQLSDYHPAKIVYISCNVHSQARDVEWFINNTENGKDYYVESIKGFDFFPQTHHVESVAVLALKN</sequence>
<keyword evidence="14" id="KW-1185">Reference proteome</keyword>
<gene>
    <name evidence="13" type="primary">TRM2</name>
    <name evidence="13" type="ORF">PICST_51919</name>
</gene>
<dbReference type="Gene3D" id="3.40.50.150">
    <property type="entry name" value="Vaccinia Virus protein VP39"/>
    <property type="match status" value="2"/>
</dbReference>
<evidence type="ECO:0000256" key="10">
    <source>
        <dbReference type="PROSITE-ProRule" id="PRU10015"/>
    </source>
</evidence>
<dbReference type="Gene3D" id="2.40.50.140">
    <property type="entry name" value="Nucleic acid-binding proteins"/>
    <property type="match status" value="1"/>
</dbReference>
<evidence type="ECO:0000313" key="14">
    <source>
        <dbReference type="Proteomes" id="UP000002258"/>
    </source>
</evidence>
<organism evidence="13 14">
    <name type="scientific">Scheffersomyces stipitis (strain ATCC 58785 / CBS 6054 / NBRC 10063 / NRRL Y-11545)</name>
    <name type="common">Yeast</name>
    <name type="synonym">Pichia stipitis</name>
    <dbReference type="NCBI Taxonomy" id="322104"/>
    <lineage>
        <taxon>Eukaryota</taxon>
        <taxon>Fungi</taxon>
        <taxon>Dikarya</taxon>
        <taxon>Ascomycota</taxon>
        <taxon>Saccharomycotina</taxon>
        <taxon>Pichiomycetes</taxon>
        <taxon>Debaryomycetaceae</taxon>
        <taxon>Scheffersomyces</taxon>
    </lineage>
</organism>
<keyword evidence="1 9" id="KW-0489">Methyltransferase</keyword>
<comment type="catalytic activity">
    <reaction evidence="6">
        <text>uridine(54) in tRNA + S-adenosyl-L-methionine = 5-methyluridine(54) in tRNA + S-adenosyl-L-homocysteine + H(+)</text>
        <dbReference type="Rhea" id="RHEA:42712"/>
        <dbReference type="Rhea" id="RHEA-COMP:10167"/>
        <dbReference type="Rhea" id="RHEA-COMP:10193"/>
        <dbReference type="ChEBI" id="CHEBI:15378"/>
        <dbReference type="ChEBI" id="CHEBI:57856"/>
        <dbReference type="ChEBI" id="CHEBI:59789"/>
        <dbReference type="ChEBI" id="CHEBI:65315"/>
        <dbReference type="ChEBI" id="CHEBI:74447"/>
        <dbReference type="EC" id="2.1.1.35"/>
    </reaction>
</comment>
<dbReference type="GO" id="GO:0032259">
    <property type="term" value="P:methylation"/>
    <property type="evidence" value="ECO:0007669"/>
    <property type="project" value="UniProtKB-KW"/>
</dbReference>
<dbReference type="InterPro" id="IPR025795">
    <property type="entry name" value="tRNA_(uracil-5-)_MeTrfase"/>
</dbReference>
<dbReference type="GO" id="GO:0051908">
    <property type="term" value="F:double-stranded DNA 5'-3' DNA exonuclease activity"/>
    <property type="evidence" value="ECO:0007669"/>
    <property type="project" value="EnsemblFungi"/>
</dbReference>
<evidence type="ECO:0000256" key="6">
    <source>
        <dbReference type="ARBA" id="ARBA00052788"/>
    </source>
</evidence>
<evidence type="ECO:0000256" key="5">
    <source>
        <dbReference type="ARBA" id="ARBA00033763"/>
    </source>
</evidence>
<feature type="compositionally biased region" description="Basic and acidic residues" evidence="11">
    <location>
        <begin position="18"/>
        <end position="32"/>
    </location>
</feature>
<dbReference type="InParanoid" id="A3GFI1"/>
<dbReference type="OMA" id="GGCKWQH"/>
<dbReference type="PROSITE" id="PS51622">
    <property type="entry name" value="SAM_MT_RNA_M5U_2"/>
    <property type="match status" value="1"/>
</dbReference>
<dbReference type="AlphaFoldDB" id="A3GFI1"/>
<feature type="domain" description="TRAM" evidence="12">
    <location>
        <begin position="88"/>
        <end position="154"/>
    </location>
</feature>
<name>A3GFI1_PICST</name>
<feature type="active site" description="Nucleophile" evidence="9">
    <location>
        <position position="511"/>
    </location>
</feature>
<feature type="active site" evidence="10">
    <location>
        <position position="511"/>
    </location>
</feature>
<dbReference type="eggNOG" id="KOG2187">
    <property type="taxonomic scope" value="Eukaryota"/>
</dbReference>